<sequence length="614" mass="68110">MNSSKKVIKIVKKILFIAGTILAALLCVIAALLRCSVDWMFATWSNLTMDELVYHMNAPLDGTNEGMVTDYIGSCVAPAVVVLLIVVILFTAFKNKRKLYYIVMAVVSGLSLLVGGSAVYTAWTGLDVGDYTENKSTYSTFIDTNYVNPNSVELTFPEQRRNLIYIFLESMEVTYTDKKNGGGFKEGCIPELTKLAQENEDFSGTDKALNGGYSMPGTTWTVAAMFAQSSGLPLDIAIESNSMDTQDSFFPEVTTLGNILEDEGYTQDLLIGSEAEFGGRSLLYTDHGDFDIYDYTYAEENGWIPEGYKVWWGYEDKRLFEFAKDRLKDLSSSEEPFNLTMLTVDTHFEDGYLCEDCPDTYGDNQYANVMACSSKKVAEFVEWIQKQDFYEDTTIVISGDHPTMDTDFCDDVADDYTRKVYTAYINPATEPEATNERNYTTFDDFPTTLASLGVDIEGNRLGLGTNLFSSEQTLSERYGIETEAMELSRNSKMMENLADINTDVPELLAREGKVPAGVVTAGEYDVENGLLPIVVSDISNVNSGIESILAAVWTAEDRSDLTWIQMQSQDGNSYAGNVAVTDFDYKTGEYQVEIYLVDGNGNQFDIGGTTGVVQ</sequence>
<keyword evidence="10" id="KW-1185">Reference proteome</keyword>
<evidence type="ECO:0000256" key="4">
    <source>
        <dbReference type="ARBA" id="ARBA00022692"/>
    </source>
</evidence>
<dbReference type="InterPro" id="IPR013688">
    <property type="entry name" value="GBS_Bsp-like"/>
</dbReference>
<organism evidence="9 10">
    <name type="scientific">Hespellia stercorisuis DSM 15480</name>
    <dbReference type="NCBI Taxonomy" id="1121950"/>
    <lineage>
        <taxon>Bacteria</taxon>
        <taxon>Bacillati</taxon>
        <taxon>Bacillota</taxon>
        <taxon>Clostridia</taxon>
        <taxon>Lachnospirales</taxon>
        <taxon>Lachnospiraceae</taxon>
        <taxon>Hespellia</taxon>
    </lineage>
</organism>
<keyword evidence="9" id="KW-0808">Transferase</keyword>
<dbReference type="Gene3D" id="3.40.720.10">
    <property type="entry name" value="Alkaline Phosphatase, subunit A"/>
    <property type="match status" value="1"/>
</dbReference>
<gene>
    <name evidence="9" type="ORF">SAMN02745243_00343</name>
</gene>
<evidence type="ECO:0000256" key="7">
    <source>
        <dbReference type="SAM" id="Phobius"/>
    </source>
</evidence>
<dbReference type="STRING" id="1121950.SAMN02745243_00343"/>
<evidence type="ECO:0000313" key="9">
    <source>
        <dbReference type="EMBL" id="SHJ34016.1"/>
    </source>
</evidence>
<dbReference type="Gene3D" id="2.60.40.3760">
    <property type="match status" value="1"/>
</dbReference>
<dbReference type="SUPFAM" id="SSF53649">
    <property type="entry name" value="Alkaline phosphatase-like"/>
    <property type="match status" value="1"/>
</dbReference>
<dbReference type="InterPro" id="IPR000917">
    <property type="entry name" value="Sulfatase_N"/>
</dbReference>
<protein>
    <submittedName>
        <fullName evidence="9">Phosphoglycerol transferase</fullName>
    </submittedName>
</protein>
<evidence type="ECO:0000256" key="1">
    <source>
        <dbReference type="ARBA" id="ARBA00004651"/>
    </source>
</evidence>
<reference evidence="9 10" key="1">
    <citation type="submission" date="2016-11" db="EMBL/GenBank/DDBJ databases">
        <authorList>
            <person name="Jaros S."/>
            <person name="Januszkiewicz K."/>
            <person name="Wedrychowicz H."/>
        </authorList>
    </citation>
    <scope>NUCLEOTIDE SEQUENCE [LARGE SCALE GENOMIC DNA]</scope>
    <source>
        <strain evidence="9 10">DSM 15480</strain>
    </source>
</reference>
<proteinExistence type="predicted"/>
<dbReference type="InterPro" id="IPR017850">
    <property type="entry name" value="Alkaline_phosphatase_core_sf"/>
</dbReference>
<evidence type="ECO:0000259" key="8">
    <source>
        <dbReference type="Pfam" id="PF00884"/>
    </source>
</evidence>
<evidence type="ECO:0000256" key="5">
    <source>
        <dbReference type="ARBA" id="ARBA00022989"/>
    </source>
</evidence>
<dbReference type="CDD" id="cd16015">
    <property type="entry name" value="LTA_synthase"/>
    <property type="match status" value="1"/>
</dbReference>
<dbReference type="GO" id="GO:0016740">
    <property type="term" value="F:transferase activity"/>
    <property type="evidence" value="ECO:0007669"/>
    <property type="project" value="UniProtKB-KW"/>
</dbReference>
<evidence type="ECO:0000256" key="3">
    <source>
        <dbReference type="ARBA" id="ARBA00022475"/>
    </source>
</evidence>
<dbReference type="Pfam" id="PF00884">
    <property type="entry name" value="Sulfatase"/>
    <property type="match status" value="1"/>
</dbReference>
<comment type="subcellular location">
    <subcellularLocation>
        <location evidence="1">Cell membrane</location>
        <topology evidence="1">Multi-pass membrane protein</topology>
    </subcellularLocation>
</comment>
<dbReference type="Proteomes" id="UP000184301">
    <property type="component" value="Unassembled WGS sequence"/>
</dbReference>
<feature type="transmembrane region" description="Helical" evidence="7">
    <location>
        <begin position="99"/>
        <end position="123"/>
    </location>
</feature>
<dbReference type="PANTHER" id="PTHR47371:SF3">
    <property type="entry name" value="PHOSPHOGLYCEROL TRANSFERASE I"/>
    <property type="match status" value="1"/>
</dbReference>
<accession>A0A1M6IHZ3</accession>
<dbReference type="Pfam" id="PF08481">
    <property type="entry name" value="GBS_Bsp-like"/>
    <property type="match status" value="1"/>
</dbReference>
<dbReference type="InterPro" id="IPR050448">
    <property type="entry name" value="OpgB/LTA_synthase_biosynth"/>
</dbReference>
<comment type="pathway">
    <text evidence="2">Cell wall biogenesis; lipoteichoic acid biosynthesis.</text>
</comment>
<dbReference type="OrthoDB" id="9760224at2"/>
<keyword evidence="4 7" id="KW-0812">Transmembrane</keyword>
<dbReference type="EMBL" id="FQZY01000007">
    <property type="protein sequence ID" value="SHJ34016.1"/>
    <property type="molecule type" value="Genomic_DNA"/>
</dbReference>
<dbReference type="GO" id="GO:0005886">
    <property type="term" value="C:plasma membrane"/>
    <property type="evidence" value="ECO:0007669"/>
    <property type="project" value="UniProtKB-SubCell"/>
</dbReference>
<feature type="domain" description="Sulfatase N-terminal" evidence="8">
    <location>
        <begin position="161"/>
        <end position="401"/>
    </location>
</feature>
<dbReference type="PANTHER" id="PTHR47371">
    <property type="entry name" value="LIPOTEICHOIC ACID SYNTHASE"/>
    <property type="match status" value="1"/>
</dbReference>
<keyword evidence="6 7" id="KW-0472">Membrane</keyword>
<evidence type="ECO:0000256" key="6">
    <source>
        <dbReference type="ARBA" id="ARBA00023136"/>
    </source>
</evidence>
<keyword evidence="3" id="KW-1003">Cell membrane</keyword>
<evidence type="ECO:0000313" key="10">
    <source>
        <dbReference type="Proteomes" id="UP000184301"/>
    </source>
</evidence>
<dbReference type="AlphaFoldDB" id="A0A1M6IHZ3"/>
<evidence type="ECO:0000256" key="2">
    <source>
        <dbReference type="ARBA" id="ARBA00004936"/>
    </source>
</evidence>
<keyword evidence="5 7" id="KW-1133">Transmembrane helix</keyword>
<feature type="transmembrane region" description="Helical" evidence="7">
    <location>
        <begin position="71"/>
        <end position="92"/>
    </location>
</feature>
<name>A0A1M6IHZ3_9FIRM</name>